<organism evidence="1 2">
    <name type="scientific">Cronobacter phage vB_CsaM_GAP31</name>
    <dbReference type="NCBI Taxonomy" id="1141135"/>
    <lineage>
        <taxon>Viruses</taxon>
        <taxon>Duplodnaviria</taxon>
        <taxon>Heunggongvirae</taxon>
        <taxon>Uroviricota</taxon>
        <taxon>Caudoviricetes</taxon>
        <taxon>Vequintavirinae</taxon>
        <taxon>Seunavirus</taxon>
        <taxon>Seunavirus GAP31</taxon>
    </lineage>
</organism>
<accession>K4FAX4</accession>
<gene>
    <name evidence="1" type="ORF">GAP31_168</name>
</gene>
<keyword evidence="2" id="KW-1185">Reference proteome</keyword>
<proteinExistence type="predicted"/>
<dbReference type="EMBL" id="JN882284">
    <property type="protein sequence ID" value="AFC21349.1"/>
    <property type="molecule type" value="Genomic_DNA"/>
</dbReference>
<dbReference type="KEGG" id="vg:13993487"/>
<name>K4FAX4_9CAUD</name>
<dbReference type="Proteomes" id="UP000000458">
    <property type="component" value="Segment"/>
</dbReference>
<evidence type="ECO:0000313" key="2">
    <source>
        <dbReference type="Proteomes" id="UP000000458"/>
    </source>
</evidence>
<dbReference type="OrthoDB" id="40530at10239"/>
<sequence length="74" mass="8811">MDRVEICEKLTPQYFTKVYQSPLKKTWFDAWYRGIKASAWLKNNIHGLIKANDEWFKENPDYVEGALCGKLKER</sequence>
<dbReference type="GeneID" id="13993487"/>
<protein>
    <submittedName>
        <fullName evidence="1">Uncharacterized protein</fullName>
    </submittedName>
</protein>
<dbReference type="RefSeq" id="YP_006987004.1">
    <property type="nucleotide sequence ID" value="NC_019400.1"/>
</dbReference>
<evidence type="ECO:0000313" key="1">
    <source>
        <dbReference type="EMBL" id="AFC21349.1"/>
    </source>
</evidence>
<reference evidence="1 2" key="1">
    <citation type="journal article" date="2012" name="J. Virol.">
        <title>Genome Sequence of Cronobacter sakazakii Myovirus vB_CsaM_GAP31.</title>
        <authorList>
            <person name="Abbasifar R."/>
            <person name="Kropinski A.M."/>
            <person name="Sabour P.M."/>
            <person name="Ackermann H.W."/>
            <person name="Alanis Villa A."/>
            <person name="Abbasifar A."/>
            <person name="Griffiths M.W."/>
        </authorList>
    </citation>
    <scope>NUCLEOTIDE SEQUENCE [LARGE SCALE GENOMIC DNA]</scope>
</reference>